<name>A0A1I4V549_9PSEU</name>
<dbReference type="Proteomes" id="UP000270697">
    <property type="component" value="Unassembled WGS sequence"/>
</dbReference>
<evidence type="ECO:0000313" key="6">
    <source>
        <dbReference type="Proteomes" id="UP000199398"/>
    </source>
</evidence>
<dbReference type="InterPro" id="IPR058330">
    <property type="entry name" value="DUF8017"/>
</dbReference>
<protein>
    <recommendedName>
        <fullName evidence="3">DUF8017 domain-containing protein</fullName>
    </recommendedName>
</protein>
<evidence type="ECO:0000313" key="7">
    <source>
        <dbReference type="Proteomes" id="UP000270697"/>
    </source>
</evidence>
<sequence length="332" mass="34626">MSSPGGHWGSHESGQQYDPLTGQPVGGAQYPQPDAQQYQGFGAYGQPQQPQYQQYQQPQYQQPQYQQPQYPGMPGGYPTPPKKSKGPLITAIALGAVALIAIVTTAVVLLVPSGQQASPTPPQSPTTTKSTPTQATTAPPSAANPDLQPVVPGWQVVRVPKRTALYDVPLAGWELDPDPENIQAYGPPDDPVTMTGVADYMIGFCPGDPGSYRATSGVSARKGPDDTTVANETLAKLVQYAHSRDGVAPIVETGAPEHIQLPGNVPAVRVTARITLPKPGACDAATALTSVVATNSDGQSSVVMMATADQGVEGALSQEDLNKLTGSLRAAP</sequence>
<evidence type="ECO:0000259" key="3">
    <source>
        <dbReference type="Pfam" id="PF26056"/>
    </source>
</evidence>
<dbReference type="AlphaFoldDB" id="A0A1I4V549"/>
<dbReference type="STRING" id="455193.SAMN05421805_10222"/>
<dbReference type="EMBL" id="FOUP01000002">
    <property type="protein sequence ID" value="SFM96295.1"/>
    <property type="molecule type" value="Genomic_DNA"/>
</dbReference>
<accession>A0A1I4V549</accession>
<dbReference type="Proteomes" id="UP000199398">
    <property type="component" value="Unassembled WGS sequence"/>
</dbReference>
<dbReference type="RefSeq" id="WP_093147906.1">
    <property type="nucleotide sequence ID" value="NZ_FOUP01000002.1"/>
</dbReference>
<organism evidence="5 6">
    <name type="scientific">Saccharopolyspora antimicrobica</name>
    <dbReference type="NCBI Taxonomy" id="455193"/>
    <lineage>
        <taxon>Bacteria</taxon>
        <taxon>Bacillati</taxon>
        <taxon>Actinomycetota</taxon>
        <taxon>Actinomycetes</taxon>
        <taxon>Pseudonocardiales</taxon>
        <taxon>Pseudonocardiaceae</taxon>
        <taxon>Saccharopolyspora</taxon>
    </lineage>
</organism>
<dbReference type="EMBL" id="RBXX01000002">
    <property type="protein sequence ID" value="RKT86129.1"/>
    <property type="molecule type" value="Genomic_DNA"/>
</dbReference>
<feature type="compositionally biased region" description="Low complexity" evidence="1">
    <location>
        <begin position="125"/>
        <end position="143"/>
    </location>
</feature>
<keyword evidence="7" id="KW-1185">Reference proteome</keyword>
<dbReference type="OrthoDB" id="3614545at2"/>
<keyword evidence="2" id="KW-0472">Membrane</keyword>
<evidence type="ECO:0000256" key="2">
    <source>
        <dbReference type="SAM" id="Phobius"/>
    </source>
</evidence>
<keyword evidence="2" id="KW-1133">Transmembrane helix</keyword>
<keyword evidence="2" id="KW-0812">Transmembrane</keyword>
<proteinExistence type="predicted"/>
<reference evidence="5 6" key="1">
    <citation type="submission" date="2016-10" db="EMBL/GenBank/DDBJ databases">
        <authorList>
            <person name="de Groot N.N."/>
        </authorList>
    </citation>
    <scope>NUCLEOTIDE SEQUENCE [LARGE SCALE GENOMIC DNA]</scope>
    <source>
        <strain evidence="5 6">CPCC 201259</strain>
    </source>
</reference>
<feature type="compositionally biased region" description="Low complexity" evidence="1">
    <location>
        <begin position="26"/>
        <end position="72"/>
    </location>
</feature>
<feature type="transmembrane region" description="Helical" evidence="2">
    <location>
        <begin position="88"/>
        <end position="111"/>
    </location>
</feature>
<evidence type="ECO:0000256" key="1">
    <source>
        <dbReference type="SAM" id="MobiDB-lite"/>
    </source>
</evidence>
<evidence type="ECO:0000313" key="4">
    <source>
        <dbReference type="EMBL" id="RKT86129.1"/>
    </source>
</evidence>
<feature type="domain" description="DUF8017" evidence="3">
    <location>
        <begin position="148"/>
        <end position="331"/>
    </location>
</feature>
<reference evidence="4 7" key="2">
    <citation type="submission" date="2018-10" db="EMBL/GenBank/DDBJ databases">
        <title>Sequencing the genomes of 1000 actinobacteria strains.</title>
        <authorList>
            <person name="Klenk H.-P."/>
        </authorList>
    </citation>
    <scope>NUCLEOTIDE SEQUENCE [LARGE SCALE GENOMIC DNA]</scope>
    <source>
        <strain evidence="4 7">DSM 45119</strain>
    </source>
</reference>
<dbReference type="Pfam" id="PF26056">
    <property type="entry name" value="DUF8017"/>
    <property type="match status" value="1"/>
</dbReference>
<feature type="region of interest" description="Disordered" evidence="1">
    <location>
        <begin position="114"/>
        <end position="148"/>
    </location>
</feature>
<feature type="region of interest" description="Disordered" evidence="1">
    <location>
        <begin position="1"/>
        <end position="82"/>
    </location>
</feature>
<gene>
    <name evidence="4" type="ORF">ATL45_4489</name>
    <name evidence="5" type="ORF">SAMN05421805_10222</name>
</gene>
<evidence type="ECO:0000313" key="5">
    <source>
        <dbReference type="EMBL" id="SFM96295.1"/>
    </source>
</evidence>